<reference evidence="2" key="1">
    <citation type="submission" date="2023-05" db="EMBL/GenBank/DDBJ databases">
        <authorList>
            <person name="Stuckert A."/>
        </authorList>
    </citation>
    <scope>NUCLEOTIDE SEQUENCE</scope>
</reference>
<evidence type="ECO:0000256" key="1">
    <source>
        <dbReference type="SAM" id="MobiDB-lite"/>
    </source>
</evidence>
<gene>
    <name evidence="2" type="ORF">SPARVUS_LOCUS10345912</name>
</gene>
<comment type="caution">
    <text evidence="2">The sequence shown here is derived from an EMBL/GenBank/DDBJ whole genome shotgun (WGS) entry which is preliminary data.</text>
</comment>
<sequence>ALPLAASAVNHPVPAGDSPPAPDDLCVSRTGERPICKQYRSLPCQILHSALYGSAYQNQWKAHTQHTVTQHTVNPLIAPDVNLFLPSVIITVSVLFISTDHCISVTGNVSDS</sequence>
<feature type="region of interest" description="Disordered" evidence="1">
    <location>
        <begin position="1"/>
        <end position="22"/>
    </location>
</feature>
<evidence type="ECO:0000313" key="3">
    <source>
        <dbReference type="Proteomes" id="UP001162483"/>
    </source>
</evidence>
<organism evidence="2 3">
    <name type="scientific">Staurois parvus</name>
    <dbReference type="NCBI Taxonomy" id="386267"/>
    <lineage>
        <taxon>Eukaryota</taxon>
        <taxon>Metazoa</taxon>
        <taxon>Chordata</taxon>
        <taxon>Craniata</taxon>
        <taxon>Vertebrata</taxon>
        <taxon>Euteleostomi</taxon>
        <taxon>Amphibia</taxon>
        <taxon>Batrachia</taxon>
        <taxon>Anura</taxon>
        <taxon>Neobatrachia</taxon>
        <taxon>Ranoidea</taxon>
        <taxon>Ranidae</taxon>
        <taxon>Staurois</taxon>
    </lineage>
</organism>
<keyword evidence="3" id="KW-1185">Reference proteome</keyword>
<dbReference type="Proteomes" id="UP001162483">
    <property type="component" value="Unassembled WGS sequence"/>
</dbReference>
<protein>
    <submittedName>
        <fullName evidence="2">Uncharacterized protein</fullName>
    </submittedName>
</protein>
<proteinExistence type="predicted"/>
<feature type="non-terminal residue" evidence="2">
    <location>
        <position position="1"/>
    </location>
</feature>
<name>A0ABN9EN49_9NEOB</name>
<evidence type="ECO:0000313" key="2">
    <source>
        <dbReference type="EMBL" id="CAI9586280.1"/>
    </source>
</evidence>
<accession>A0ABN9EN49</accession>
<dbReference type="EMBL" id="CATNWA010015740">
    <property type="protein sequence ID" value="CAI9586280.1"/>
    <property type="molecule type" value="Genomic_DNA"/>
</dbReference>